<evidence type="ECO:0000256" key="4">
    <source>
        <dbReference type="ARBA" id="ARBA00022884"/>
    </source>
</evidence>
<keyword evidence="2" id="KW-0820">tRNA-binding</keyword>
<dbReference type="PROSITE" id="PS01195">
    <property type="entry name" value="PEPT_TRNA_HYDROL_1"/>
    <property type="match status" value="1"/>
</dbReference>
<dbReference type="GO" id="GO:0004045">
    <property type="term" value="F:peptidyl-tRNA hydrolase activity"/>
    <property type="evidence" value="ECO:0007669"/>
    <property type="project" value="UniProtKB-EC"/>
</dbReference>
<reference evidence="8 9" key="1">
    <citation type="journal article" date="2014" name="Genome Announc.">
        <title>Draft genome sequences of eight enterohepatic helicobacter species isolated from both laboratory and wild rodents.</title>
        <authorList>
            <person name="Sheh A."/>
            <person name="Shen Z."/>
            <person name="Fox J.G."/>
        </authorList>
    </citation>
    <scope>NUCLEOTIDE SEQUENCE [LARGE SCALE GENOMIC DNA]</scope>
    <source>
        <strain evidence="8 9">MIT 97-6194</strain>
    </source>
</reference>
<dbReference type="GO" id="GO:0000049">
    <property type="term" value="F:tRNA binding"/>
    <property type="evidence" value="ECO:0007669"/>
    <property type="project" value="UniProtKB-KW"/>
</dbReference>
<dbReference type="EC" id="3.1.1.29" evidence="1"/>
<dbReference type="AlphaFoldDB" id="A0A347W2U2"/>
<keyword evidence="9" id="KW-1185">Reference proteome</keyword>
<organism evidence="8 9">
    <name type="scientific">Helicobacter saguini</name>
    <dbReference type="NCBI Taxonomy" id="1548018"/>
    <lineage>
        <taxon>Bacteria</taxon>
        <taxon>Pseudomonadati</taxon>
        <taxon>Campylobacterota</taxon>
        <taxon>Epsilonproteobacteria</taxon>
        <taxon>Campylobacterales</taxon>
        <taxon>Helicobacteraceae</taxon>
        <taxon>Helicobacter</taxon>
    </lineage>
</organism>
<proteinExistence type="inferred from homology"/>
<dbReference type="PROSITE" id="PS01196">
    <property type="entry name" value="PEPT_TRNA_HYDROL_2"/>
    <property type="match status" value="1"/>
</dbReference>
<evidence type="ECO:0000256" key="3">
    <source>
        <dbReference type="ARBA" id="ARBA00022801"/>
    </source>
</evidence>
<sequence length="343" mass="39261">MQTILIVGLGNITAKYARTRHNIGFMCLDKITSLINNESADSKVDSNDLESRLNSKKGIARWNLHKNLQSMCAEVSLSDFLSPLSSNISALKELKMFKKLDSNEKILESFESKLQEISSKFSNFNVLLVAPTTFMNNSGVAFEKISKNYNIMKSIVIFDDLDTRFGSVNFRLGGSSGGHNGVKSIDVFFKKEYLKVKLGIAANIFLNDKYFNAVSAENREKFSKICEIFKETLESKLHFSPNFKTRSFNQIFNAKILDSIKNIESYFKTLNFNTLHKSYNDDIANYVLSNFLPMESYEINNILEYSSFVIFLLIFELFTRLDSNNVDCVESFMPFDSYNVRFK</sequence>
<evidence type="ECO:0000256" key="5">
    <source>
        <dbReference type="ARBA" id="ARBA00038063"/>
    </source>
</evidence>
<dbReference type="PANTHER" id="PTHR17224">
    <property type="entry name" value="PEPTIDYL-TRNA HYDROLASE"/>
    <property type="match status" value="1"/>
</dbReference>
<dbReference type="Gene3D" id="3.40.50.1470">
    <property type="entry name" value="Peptidyl-tRNA hydrolase"/>
    <property type="match status" value="1"/>
</dbReference>
<reference evidence="8 9" key="2">
    <citation type="journal article" date="2016" name="Infect. Immun.">
        <title>Helicobacter saguini, a Novel Helicobacter Isolated from Cotton-Top Tamarins with Ulcerative Colitis, Has Proinflammatory Properties and Induces Typhlocolitis and Dysplasia in Gnotobiotic IL-10-/- Mice.</title>
        <authorList>
            <person name="Shen Z."/>
            <person name="Mannion A."/>
            <person name="Whary M.T."/>
            <person name="Muthupalani S."/>
            <person name="Sheh A."/>
            <person name="Feng Y."/>
            <person name="Gong G."/>
            <person name="Vandamme P."/>
            <person name="Holcombe H.R."/>
            <person name="Paster B.J."/>
            <person name="Fox J.G."/>
        </authorList>
    </citation>
    <scope>NUCLEOTIDE SEQUENCE [LARGE SCALE GENOMIC DNA]</scope>
    <source>
        <strain evidence="8 9">MIT 97-6194</strain>
    </source>
</reference>
<reference evidence="7 10" key="4">
    <citation type="submission" date="2019-12" db="EMBL/GenBank/DDBJ databases">
        <title>Multi-Generational Helicobacter saguini Isolates.</title>
        <authorList>
            <person name="Mannion A."/>
            <person name="Shen Z."/>
            <person name="Fox J.G."/>
        </authorList>
    </citation>
    <scope>NUCLEOTIDE SEQUENCE [LARGE SCALE GENOMIC DNA]</scope>
    <source>
        <strain evidence="7">16-048</strain>
        <strain evidence="10">16-048 (F4)</strain>
    </source>
</reference>
<comment type="similarity">
    <text evidence="5">Belongs to the PTH family.</text>
</comment>
<evidence type="ECO:0000256" key="2">
    <source>
        <dbReference type="ARBA" id="ARBA00022555"/>
    </source>
</evidence>
<evidence type="ECO:0000313" key="9">
    <source>
        <dbReference type="Proteomes" id="UP000029714"/>
    </source>
</evidence>
<dbReference type="EMBL" id="QBIU01000001">
    <property type="protein sequence ID" value="MWV69166.1"/>
    <property type="molecule type" value="Genomic_DNA"/>
</dbReference>
<evidence type="ECO:0000256" key="6">
    <source>
        <dbReference type="ARBA" id="ARBA00050038"/>
    </source>
</evidence>
<dbReference type="Pfam" id="PF01195">
    <property type="entry name" value="Pept_tRNA_hydro"/>
    <property type="match status" value="2"/>
</dbReference>
<dbReference type="InterPro" id="IPR036416">
    <property type="entry name" value="Pept_tRNA_hydro_sf"/>
</dbReference>
<keyword evidence="3" id="KW-0378">Hydrolase</keyword>
<evidence type="ECO:0000313" key="8">
    <source>
        <dbReference type="EMBL" id="TLD94205.1"/>
    </source>
</evidence>
<dbReference type="PANTHER" id="PTHR17224:SF1">
    <property type="entry name" value="PEPTIDYL-TRNA HYDROLASE"/>
    <property type="match status" value="1"/>
</dbReference>
<evidence type="ECO:0000313" key="7">
    <source>
        <dbReference type="EMBL" id="MWV69166.1"/>
    </source>
</evidence>
<accession>A0A347W2U2</accession>
<dbReference type="Proteomes" id="UP000477070">
    <property type="component" value="Unassembled WGS sequence"/>
</dbReference>
<dbReference type="Proteomes" id="UP000029714">
    <property type="component" value="Unassembled WGS sequence"/>
</dbReference>
<dbReference type="InterPro" id="IPR001328">
    <property type="entry name" value="Pept_tRNA_hydro"/>
</dbReference>
<evidence type="ECO:0000256" key="1">
    <source>
        <dbReference type="ARBA" id="ARBA00013260"/>
    </source>
</evidence>
<dbReference type="OrthoDB" id="9800507at2"/>
<reference evidence="8" key="3">
    <citation type="submission" date="2018-04" db="EMBL/GenBank/DDBJ databases">
        <authorList>
            <person name="Sheh A."/>
            <person name="Shen Z."/>
            <person name="Mannion A.J."/>
            <person name="Fox J.G."/>
        </authorList>
    </citation>
    <scope>NUCLEOTIDE SEQUENCE</scope>
    <source>
        <strain evidence="8">MIT 97-6194</strain>
    </source>
</reference>
<gene>
    <name evidence="7" type="ORF">DCO61_03835</name>
    <name evidence="8" type="ORF">LS64_006830</name>
</gene>
<comment type="caution">
    <text evidence="8">The sequence shown here is derived from an EMBL/GenBank/DDBJ whole genome shotgun (WGS) entry which is preliminary data.</text>
</comment>
<evidence type="ECO:0000313" key="10">
    <source>
        <dbReference type="Proteomes" id="UP000477070"/>
    </source>
</evidence>
<keyword evidence="4" id="KW-0694">RNA-binding</keyword>
<protein>
    <recommendedName>
        <fullName evidence="6">Peptidyl-tRNA hydrolase</fullName>
        <ecNumber evidence="1">3.1.1.29</ecNumber>
    </recommendedName>
</protein>
<dbReference type="RefSeq" id="WP_052062720.1">
    <property type="nucleotide sequence ID" value="NZ_JRMP02000009.1"/>
</dbReference>
<dbReference type="EMBL" id="JRMP02000009">
    <property type="protein sequence ID" value="TLD94205.1"/>
    <property type="molecule type" value="Genomic_DNA"/>
</dbReference>
<dbReference type="InterPro" id="IPR018171">
    <property type="entry name" value="Pept_tRNA_hydro_CS"/>
</dbReference>
<name>A0A347W2U2_9HELI</name>
<dbReference type="SUPFAM" id="SSF53178">
    <property type="entry name" value="Peptidyl-tRNA hydrolase-like"/>
    <property type="match status" value="2"/>
</dbReference>